<dbReference type="InterPro" id="IPR009062">
    <property type="entry name" value="Smac/DIABLO-like_sf"/>
</dbReference>
<dbReference type="EMBL" id="JABSTR010003825">
    <property type="protein sequence ID" value="KAH9385078.1"/>
    <property type="molecule type" value="Genomic_DNA"/>
</dbReference>
<comment type="caution">
    <text evidence="1">The sequence shown here is derived from an EMBL/GenBank/DDBJ whole genome shotgun (WGS) entry which is preliminary data.</text>
</comment>
<dbReference type="GO" id="GO:0006915">
    <property type="term" value="P:apoptotic process"/>
    <property type="evidence" value="ECO:0007669"/>
    <property type="project" value="InterPro"/>
</dbReference>
<dbReference type="Proteomes" id="UP000821853">
    <property type="component" value="Unassembled WGS sequence"/>
</dbReference>
<proteinExistence type="predicted"/>
<dbReference type="OrthoDB" id="6153032at2759"/>
<evidence type="ECO:0000313" key="1">
    <source>
        <dbReference type="EMBL" id="KAH9385078.1"/>
    </source>
</evidence>
<dbReference type="Gene3D" id="1.20.58.70">
    <property type="match status" value="1"/>
</dbReference>
<sequence>MAISRYGWRRPELAVNGGKAALLTSVAAWGFPVTARCSEDDDFAQLKSINPEMLTHEFLIKQASIVAVEATCRVLIQLTAAILDAHEEYCKVSISPQPHCFFK</sequence>
<dbReference type="GO" id="GO:0005739">
    <property type="term" value="C:mitochondrion"/>
    <property type="evidence" value="ECO:0007669"/>
    <property type="project" value="InterPro"/>
</dbReference>
<name>A0A9J6HB51_HAELO</name>
<dbReference type="SUPFAM" id="SSF46984">
    <property type="entry name" value="Smac/diablo"/>
    <property type="match status" value="1"/>
</dbReference>
<dbReference type="AlphaFoldDB" id="A0A9J6HB51"/>
<keyword evidence="2" id="KW-1185">Reference proteome</keyword>
<accession>A0A9J6HB51</accession>
<evidence type="ECO:0000313" key="2">
    <source>
        <dbReference type="Proteomes" id="UP000821853"/>
    </source>
</evidence>
<gene>
    <name evidence="1" type="ORF">HPB48_027113</name>
</gene>
<protein>
    <submittedName>
        <fullName evidence="1">Uncharacterized protein</fullName>
    </submittedName>
</protein>
<reference evidence="1 2" key="1">
    <citation type="journal article" date="2020" name="Cell">
        <title>Large-Scale Comparative Analyses of Tick Genomes Elucidate Their Genetic Diversity and Vector Capacities.</title>
        <authorList>
            <consortium name="Tick Genome and Microbiome Consortium (TIGMIC)"/>
            <person name="Jia N."/>
            <person name="Wang J."/>
            <person name="Shi W."/>
            <person name="Du L."/>
            <person name="Sun Y."/>
            <person name="Zhan W."/>
            <person name="Jiang J.F."/>
            <person name="Wang Q."/>
            <person name="Zhang B."/>
            <person name="Ji P."/>
            <person name="Bell-Sakyi L."/>
            <person name="Cui X.M."/>
            <person name="Yuan T.T."/>
            <person name="Jiang B.G."/>
            <person name="Yang W.F."/>
            <person name="Lam T.T."/>
            <person name="Chang Q.C."/>
            <person name="Ding S.J."/>
            <person name="Wang X.J."/>
            <person name="Zhu J.G."/>
            <person name="Ruan X.D."/>
            <person name="Zhao L."/>
            <person name="Wei J.T."/>
            <person name="Ye R.Z."/>
            <person name="Que T.C."/>
            <person name="Du C.H."/>
            <person name="Zhou Y.H."/>
            <person name="Cheng J.X."/>
            <person name="Dai P.F."/>
            <person name="Guo W.B."/>
            <person name="Han X.H."/>
            <person name="Huang E.J."/>
            <person name="Li L.F."/>
            <person name="Wei W."/>
            <person name="Gao Y.C."/>
            <person name="Liu J.Z."/>
            <person name="Shao H.Z."/>
            <person name="Wang X."/>
            <person name="Wang C.C."/>
            <person name="Yang T.C."/>
            <person name="Huo Q.B."/>
            <person name="Li W."/>
            <person name="Chen H.Y."/>
            <person name="Chen S.E."/>
            <person name="Zhou L.G."/>
            <person name="Ni X.B."/>
            <person name="Tian J.H."/>
            <person name="Sheng Y."/>
            <person name="Liu T."/>
            <person name="Pan Y.S."/>
            <person name="Xia L.Y."/>
            <person name="Li J."/>
            <person name="Zhao F."/>
            <person name="Cao W.C."/>
        </authorList>
    </citation>
    <scope>NUCLEOTIDE SEQUENCE [LARGE SCALE GENOMIC DNA]</scope>
    <source>
        <strain evidence="1">HaeL-2018</strain>
    </source>
</reference>
<organism evidence="1 2">
    <name type="scientific">Haemaphysalis longicornis</name>
    <name type="common">Bush tick</name>
    <dbReference type="NCBI Taxonomy" id="44386"/>
    <lineage>
        <taxon>Eukaryota</taxon>
        <taxon>Metazoa</taxon>
        <taxon>Ecdysozoa</taxon>
        <taxon>Arthropoda</taxon>
        <taxon>Chelicerata</taxon>
        <taxon>Arachnida</taxon>
        <taxon>Acari</taxon>
        <taxon>Parasitiformes</taxon>
        <taxon>Ixodida</taxon>
        <taxon>Ixodoidea</taxon>
        <taxon>Ixodidae</taxon>
        <taxon>Haemaphysalinae</taxon>
        <taxon>Haemaphysalis</taxon>
    </lineage>
</organism>
<dbReference type="VEuPathDB" id="VectorBase:HLOH_051128"/>